<keyword evidence="2" id="KW-1185">Reference proteome</keyword>
<accession>A0A9J5WRA6</accession>
<evidence type="ECO:0000313" key="1">
    <source>
        <dbReference type="EMBL" id="KAG5577544.1"/>
    </source>
</evidence>
<dbReference type="EMBL" id="JACXVP010000011">
    <property type="protein sequence ID" value="KAG5577544.1"/>
    <property type="molecule type" value="Genomic_DNA"/>
</dbReference>
<comment type="caution">
    <text evidence="1">The sequence shown here is derived from an EMBL/GenBank/DDBJ whole genome shotgun (WGS) entry which is preliminary data.</text>
</comment>
<evidence type="ECO:0000313" key="2">
    <source>
        <dbReference type="Proteomes" id="UP000824120"/>
    </source>
</evidence>
<sequence>MVFTFENQFKLILRHSTTEVIHFVKRPRKTYDKVITKVHRRCFESRGVDVAHIKAIKDMDHFLAHYSPFFITLVMDELTRHIQIEVLWYMLFKNNIVMIDKTCSIVMIDENLEKGPRTYRFKFCSIKMVYLEYMFNEVKHKVEVEVKIDALVVPKTSSILGT</sequence>
<reference evidence="1 2" key="1">
    <citation type="submission" date="2020-09" db="EMBL/GenBank/DDBJ databases">
        <title>De no assembly of potato wild relative species, Solanum commersonii.</title>
        <authorList>
            <person name="Cho K."/>
        </authorList>
    </citation>
    <scope>NUCLEOTIDE SEQUENCE [LARGE SCALE GENOMIC DNA]</scope>
    <source>
        <strain evidence="1">LZ3.2</strain>
        <tissue evidence="1">Leaf</tissue>
    </source>
</reference>
<name>A0A9J5WRA6_SOLCO</name>
<dbReference type="AlphaFoldDB" id="A0A9J5WRA6"/>
<organism evidence="1 2">
    <name type="scientific">Solanum commersonii</name>
    <name type="common">Commerson's wild potato</name>
    <name type="synonym">Commerson's nightshade</name>
    <dbReference type="NCBI Taxonomy" id="4109"/>
    <lineage>
        <taxon>Eukaryota</taxon>
        <taxon>Viridiplantae</taxon>
        <taxon>Streptophyta</taxon>
        <taxon>Embryophyta</taxon>
        <taxon>Tracheophyta</taxon>
        <taxon>Spermatophyta</taxon>
        <taxon>Magnoliopsida</taxon>
        <taxon>eudicotyledons</taxon>
        <taxon>Gunneridae</taxon>
        <taxon>Pentapetalae</taxon>
        <taxon>asterids</taxon>
        <taxon>lamiids</taxon>
        <taxon>Solanales</taxon>
        <taxon>Solanaceae</taxon>
        <taxon>Solanoideae</taxon>
        <taxon>Solaneae</taxon>
        <taxon>Solanum</taxon>
    </lineage>
</organism>
<gene>
    <name evidence="1" type="ORF">H5410_057678</name>
</gene>
<dbReference type="Proteomes" id="UP000824120">
    <property type="component" value="Chromosome 11"/>
</dbReference>
<dbReference type="OrthoDB" id="6920823at2759"/>
<proteinExistence type="predicted"/>
<protein>
    <submittedName>
        <fullName evidence="1">Uncharacterized protein</fullName>
    </submittedName>
</protein>